<organism evidence="5 6">
    <name type="scientific">Scleromatobacter humisilvae</name>
    <dbReference type="NCBI Taxonomy" id="2897159"/>
    <lineage>
        <taxon>Bacteria</taxon>
        <taxon>Pseudomonadati</taxon>
        <taxon>Pseudomonadota</taxon>
        <taxon>Betaproteobacteria</taxon>
        <taxon>Burkholderiales</taxon>
        <taxon>Sphaerotilaceae</taxon>
        <taxon>Scleromatobacter</taxon>
    </lineage>
</organism>
<dbReference type="PANTHER" id="PTHR11712">
    <property type="entry name" value="POLYKETIDE SYNTHASE-RELATED"/>
    <property type="match status" value="1"/>
</dbReference>
<keyword evidence="5" id="KW-0012">Acyltransferase</keyword>
<dbReference type="Pfam" id="PF00109">
    <property type="entry name" value="ketoacyl-synt"/>
    <property type="match status" value="1"/>
</dbReference>
<dbReference type="InterPro" id="IPR014031">
    <property type="entry name" value="Ketoacyl_synth_C"/>
</dbReference>
<dbReference type="InterPro" id="IPR018201">
    <property type="entry name" value="Ketoacyl_synth_AS"/>
</dbReference>
<reference evidence="5" key="1">
    <citation type="submission" date="2021-11" db="EMBL/GenBank/DDBJ databases">
        <title>BS-T2-15 a new species belonging to the Comamonadaceae family isolated from the soil of a French oak forest.</title>
        <authorList>
            <person name="Mieszkin S."/>
            <person name="Alain K."/>
        </authorList>
    </citation>
    <scope>NUCLEOTIDE SEQUENCE</scope>
    <source>
        <strain evidence="5">BS-T2-15</strain>
    </source>
</reference>
<name>A0A9X2BX74_9BURK</name>
<dbReference type="GO" id="GO:0004315">
    <property type="term" value="F:3-oxoacyl-[acyl-carrier-protein] synthase activity"/>
    <property type="evidence" value="ECO:0007669"/>
    <property type="project" value="UniProtKB-EC"/>
</dbReference>
<dbReference type="Proteomes" id="UP001139353">
    <property type="component" value="Unassembled WGS sequence"/>
</dbReference>
<dbReference type="PROSITE" id="PS52004">
    <property type="entry name" value="KS3_2"/>
    <property type="match status" value="1"/>
</dbReference>
<keyword evidence="2 3" id="KW-0808">Transferase</keyword>
<dbReference type="InterPro" id="IPR000794">
    <property type="entry name" value="Beta-ketoacyl_synthase"/>
</dbReference>
<dbReference type="NCBIfam" id="NF006618">
    <property type="entry name" value="PRK09185.1"/>
    <property type="match status" value="1"/>
</dbReference>
<accession>A0A9X2BX74</accession>
<dbReference type="GO" id="GO:0006633">
    <property type="term" value="P:fatty acid biosynthetic process"/>
    <property type="evidence" value="ECO:0007669"/>
    <property type="project" value="InterPro"/>
</dbReference>
<evidence type="ECO:0000259" key="4">
    <source>
        <dbReference type="PROSITE" id="PS52004"/>
    </source>
</evidence>
<proteinExistence type="inferred from homology"/>
<dbReference type="InterPro" id="IPR016039">
    <property type="entry name" value="Thiolase-like"/>
</dbReference>
<feature type="domain" description="Ketosynthase family 3 (KS3)" evidence="4">
    <location>
        <begin position="1"/>
        <end position="392"/>
    </location>
</feature>
<dbReference type="InterPro" id="IPR014030">
    <property type="entry name" value="Ketoacyl_synth_N"/>
</dbReference>
<evidence type="ECO:0000313" key="5">
    <source>
        <dbReference type="EMBL" id="MCK9684288.1"/>
    </source>
</evidence>
<gene>
    <name evidence="5" type="ORF">LPC04_01055</name>
</gene>
<dbReference type="InterPro" id="IPR020841">
    <property type="entry name" value="PKS_Beta-ketoAc_synthase_dom"/>
</dbReference>
<evidence type="ECO:0000256" key="3">
    <source>
        <dbReference type="RuleBase" id="RU003694"/>
    </source>
</evidence>
<dbReference type="Gene3D" id="3.40.47.10">
    <property type="match status" value="1"/>
</dbReference>
<dbReference type="EMBL" id="JAJLJH010000001">
    <property type="protein sequence ID" value="MCK9684288.1"/>
    <property type="molecule type" value="Genomic_DNA"/>
</dbReference>
<sequence length="393" mass="39979">MTAIYLQAQSCVCALGDTPEAIRAALWADAPSGVAPTDAHTPGRMLNLGCVATPLPSVAGLPAKQRSRNNALLLAALAPLRPQVQAAVDRFGPSRVAVVLGVSTAGLDEGVAAIRQVHAGFGWPPGYDYALQEMGNAAQCVARELGTSGPAFVISTACSSGAKALASGARLLRSGLVDAVVAGGGDALSGFTIAGFSALEAVSAERCNPLSANRAGINIGEGAALFLMGRDEGPVRLAGWGESADAHHMSAPEPSGRGAAEAMQRALARAGVAPREVDYVNLHGTATPQNDAMESLAVDRVLGRDVPVSSTKPLTGHALAAAGAIEAAFAWHALVDNPDGRLPVHWWDGVADPALPALRPVAPGMALGRPVRHVLSNSFAFGGSNASLLFSQP</sequence>
<dbReference type="EC" id="2.3.1.179" evidence="5"/>
<dbReference type="PANTHER" id="PTHR11712:SF320">
    <property type="entry name" value="BETA-KETOACYL SYNTHASE"/>
    <property type="match status" value="1"/>
</dbReference>
<comment type="similarity">
    <text evidence="1 3">Belongs to the thiolase-like superfamily. Beta-ketoacyl-ACP synthases family.</text>
</comment>
<evidence type="ECO:0000256" key="2">
    <source>
        <dbReference type="ARBA" id="ARBA00022679"/>
    </source>
</evidence>
<protein>
    <submittedName>
        <fullName evidence="5">Beta-ketoacyl-ACP synthase</fullName>
        <ecNumber evidence="5">2.3.1.179</ecNumber>
    </submittedName>
</protein>
<keyword evidence="6" id="KW-1185">Reference proteome</keyword>
<dbReference type="RefSeq" id="WP_275680322.1">
    <property type="nucleotide sequence ID" value="NZ_JAJLJH010000001.1"/>
</dbReference>
<dbReference type="AlphaFoldDB" id="A0A9X2BX74"/>
<dbReference type="SUPFAM" id="SSF53901">
    <property type="entry name" value="Thiolase-like"/>
    <property type="match status" value="2"/>
</dbReference>
<comment type="caution">
    <text evidence="5">The sequence shown here is derived from an EMBL/GenBank/DDBJ whole genome shotgun (WGS) entry which is preliminary data.</text>
</comment>
<dbReference type="PROSITE" id="PS00606">
    <property type="entry name" value="KS3_1"/>
    <property type="match status" value="1"/>
</dbReference>
<evidence type="ECO:0000313" key="6">
    <source>
        <dbReference type="Proteomes" id="UP001139353"/>
    </source>
</evidence>
<dbReference type="GO" id="GO:0005829">
    <property type="term" value="C:cytosol"/>
    <property type="evidence" value="ECO:0007669"/>
    <property type="project" value="TreeGrafter"/>
</dbReference>
<dbReference type="Pfam" id="PF02801">
    <property type="entry name" value="Ketoacyl-synt_C"/>
    <property type="match status" value="1"/>
</dbReference>
<evidence type="ECO:0000256" key="1">
    <source>
        <dbReference type="ARBA" id="ARBA00008467"/>
    </source>
</evidence>
<dbReference type="SMART" id="SM00825">
    <property type="entry name" value="PKS_KS"/>
    <property type="match status" value="1"/>
</dbReference>